<dbReference type="Pfam" id="PF11128">
    <property type="entry name" value="Nucleocap_ssRNA"/>
    <property type="match status" value="1"/>
</dbReference>
<keyword evidence="1" id="KW-0167">Capsid protein</keyword>
<accession>A0A9N7ABF0</accession>
<dbReference type="GO" id="GO:0019028">
    <property type="term" value="C:viral capsid"/>
    <property type="evidence" value="ECO:0007669"/>
    <property type="project" value="UniProtKB-KW"/>
</dbReference>
<reference evidence="1" key="1">
    <citation type="journal article" date="2023" name="bioRxiv">
        <title>Expanding the repertoire of the plant infecting ophioviruses.</title>
        <authorList>
            <person name="Debat H."/>
            <person name="Garcia M.L."/>
            <person name="Bejerman N."/>
        </authorList>
    </citation>
    <scope>NUCLEOTIDE SEQUENCE</scope>
</reference>
<dbReference type="InterPro" id="IPR021310">
    <property type="entry name" value="Nucleocap_ssRNA"/>
</dbReference>
<keyword evidence="1" id="KW-0946">Virion</keyword>
<evidence type="ECO:0000313" key="1">
    <source>
        <dbReference type="EMBL" id="DBA06912.1"/>
    </source>
</evidence>
<name>A0A9N7ABF0_9VIRU</name>
<proteinExistence type="predicted"/>
<protein>
    <submittedName>
        <fullName evidence="1">Coat protein</fullName>
    </submittedName>
</protein>
<organism evidence="1">
    <name type="scientific">Gymnadenia ophiovirus_den</name>
    <dbReference type="NCBI Taxonomy" id="2983944"/>
    <lineage>
        <taxon>Viruses</taxon>
        <taxon>Riboviria</taxon>
        <taxon>Orthornavirae</taxon>
        <taxon>Negarnaviricota</taxon>
        <taxon>Haploviricotina</taxon>
        <taxon>Milneviricetes</taxon>
        <taxon>Naedrevirales</taxon>
        <taxon>Aspiviridae</taxon>
        <taxon>Ophiovirus</taxon>
    </lineage>
</organism>
<sequence length="446" mass="49706">MSGIYTAKQIFDLSHQETRDREINDHFKILGIQSSDGGINPAKILWVEQVMSSHPDDIIYLSANGNLISQTEKSVMDNQSNNNAGGSRMNNTTPGLIGETRRVPLDRLSEILDSHCIDIKEDLIRATLEDYVSTIPKYAEPYLNGEITIFYYSNVGLSIKNLVAAGTKILDAVLYYSYQGLDSNQSIFSMKELGDTDFDPKEAVERISNSHKAIKGAFATIYNQGYLPMDGSVERGLSQFVKVTLFGNANFTSSDLAKMLSSANTQKFPSQVFLNINIERLPTDVASRCKMSIAGNRVVRYAMLAKGFERAPVPNTMGINDNLQNQRAMREYKKWETATEIVDFLCSISADWKSQLKMHPLNPQKPTIKNFTLKLTHAVLFSLSQIGRQIMRGKIVSDKIEAFKKDENFYGKTDASGNLVYAIFVDPNADFSDMSVGTVRGAYGIV</sequence>
<dbReference type="EMBL" id="BK062693">
    <property type="protein sequence ID" value="DBA06912.1"/>
    <property type="molecule type" value="Genomic_RNA"/>
</dbReference>